<sequence length="189" mass="21147">MKKLLIVTGHTHAKDSVGNKKIVALLQEKYPDAEFDDLNVLYPDYAIDIAAEKEKLLRADMIIIQSPLFWYSMTSLIMRWLEEVFEHGWAYGSKGHALDGKKIIIGITAGSTNDDYATGGKMGISVDEILKPYKKTFDFCRMNYAGAVFTGGMLNTGNSTSEEKAAMEKLAERHYEKNCTAHRVLSKGE</sequence>
<dbReference type="InterPro" id="IPR029039">
    <property type="entry name" value="Flavoprotein-like_sf"/>
</dbReference>
<keyword evidence="6" id="KW-1185">Reference proteome</keyword>
<dbReference type="GO" id="GO:0009055">
    <property type="term" value="F:electron transfer activity"/>
    <property type="evidence" value="ECO:0007669"/>
    <property type="project" value="TreeGrafter"/>
</dbReference>
<accession>A0AAE9SHW5</accession>
<dbReference type="PANTHER" id="PTHR47307:SF1">
    <property type="entry name" value="GLUTATHIONE-REGULATED POTASSIUM-EFFLUX SYSTEM ANCILLARY PROTEIN KEFG"/>
    <property type="match status" value="1"/>
</dbReference>
<name>A0AAE9SHW5_9SPIR</name>
<protein>
    <submittedName>
        <fullName evidence="4">Flavodoxin family protein</fullName>
    </submittedName>
</protein>
<dbReference type="Pfam" id="PF02525">
    <property type="entry name" value="Flavodoxin_2"/>
    <property type="match status" value="1"/>
</dbReference>
<evidence type="ECO:0000256" key="1">
    <source>
        <dbReference type="ARBA" id="ARBA00023002"/>
    </source>
</evidence>
<evidence type="ECO:0000313" key="6">
    <source>
        <dbReference type="Proteomes" id="UP001059401"/>
    </source>
</evidence>
<dbReference type="Proteomes" id="UP001058682">
    <property type="component" value="Chromosome"/>
</dbReference>
<keyword evidence="1" id="KW-0560">Oxidoreductase</keyword>
<dbReference type="SUPFAM" id="SSF52218">
    <property type="entry name" value="Flavoproteins"/>
    <property type="match status" value="1"/>
</dbReference>
<proteinExistence type="predicted"/>
<dbReference type="InterPro" id="IPR003680">
    <property type="entry name" value="Flavodoxin_fold"/>
</dbReference>
<gene>
    <name evidence="4" type="ORF">E4N74_10335</name>
    <name evidence="3" type="ORF">E4N76_11350</name>
</gene>
<evidence type="ECO:0000313" key="5">
    <source>
        <dbReference type="Proteomes" id="UP001058682"/>
    </source>
</evidence>
<evidence type="ECO:0000259" key="2">
    <source>
        <dbReference type="Pfam" id="PF02525"/>
    </source>
</evidence>
<evidence type="ECO:0000313" key="4">
    <source>
        <dbReference type="EMBL" id="UTY34353.1"/>
    </source>
</evidence>
<dbReference type="GO" id="GO:0010181">
    <property type="term" value="F:FMN binding"/>
    <property type="evidence" value="ECO:0007669"/>
    <property type="project" value="TreeGrafter"/>
</dbReference>
<feature type="domain" description="Flavodoxin-like fold" evidence="2">
    <location>
        <begin position="2"/>
        <end position="170"/>
    </location>
</feature>
<evidence type="ECO:0000313" key="3">
    <source>
        <dbReference type="EMBL" id="UTY29490.1"/>
    </source>
</evidence>
<dbReference type="EMBL" id="CP038804">
    <property type="protein sequence ID" value="UTY34353.1"/>
    <property type="molecule type" value="Genomic_DNA"/>
</dbReference>
<dbReference type="PANTHER" id="PTHR47307">
    <property type="entry name" value="GLUTATHIONE-REGULATED POTASSIUM-EFFLUX SYSTEM ANCILLARY PROTEIN KEFG"/>
    <property type="match status" value="1"/>
</dbReference>
<dbReference type="AlphaFoldDB" id="A0AAE9SHW5"/>
<dbReference type="EMBL" id="CP038802">
    <property type="protein sequence ID" value="UTY29490.1"/>
    <property type="molecule type" value="Genomic_DNA"/>
</dbReference>
<reference evidence="4" key="1">
    <citation type="submission" date="2019-04" db="EMBL/GenBank/DDBJ databases">
        <title>Whole genome sequencing of oral phylogroup 2 treponemes.</title>
        <authorList>
            <person name="Chan Y."/>
            <person name="Zeng H.H."/>
            <person name="Yu X.L."/>
            <person name="Leung W.K."/>
            <person name="Watt R.M."/>
        </authorList>
    </citation>
    <scope>NUCLEOTIDE SEQUENCE</scope>
    <source>
        <strain evidence="4">OMZ 835</strain>
        <strain evidence="3">OMZ 847</strain>
    </source>
</reference>
<dbReference type="Proteomes" id="UP001059401">
    <property type="component" value="Chromosome"/>
</dbReference>
<dbReference type="RefSeq" id="WP_255805161.1">
    <property type="nucleotide sequence ID" value="NZ_CP038802.1"/>
</dbReference>
<dbReference type="InterPro" id="IPR046980">
    <property type="entry name" value="KefG/KefF"/>
</dbReference>
<dbReference type="GO" id="GO:0003955">
    <property type="term" value="F:NAD(P)H dehydrogenase (quinone) activity"/>
    <property type="evidence" value="ECO:0007669"/>
    <property type="project" value="TreeGrafter"/>
</dbReference>
<dbReference type="Gene3D" id="3.40.50.360">
    <property type="match status" value="1"/>
</dbReference>
<organism evidence="4 5">
    <name type="scientific">Treponema putidum</name>
    <dbReference type="NCBI Taxonomy" id="221027"/>
    <lineage>
        <taxon>Bacteria</taxon>
        <taxon>Pseudomonadati</taxon>
        <taxon>Spirochaetota</taxon>
        <taxon>Spirochaetia</taxon>
        <taxon>Spirochaetales</taxon>
        <taxon>Treponemataceae</taxon>
        <taxon>Treponema</taxon>
    </lineage>
</organism>